<accession>A0A4R5QLF4</accession>
<keyword evidence="1" id="KW-0812">Transmembrane</keyword>
<evidence type="ECO:0000256" key="1">
    <source>
        <dbReference type="SAM" id="Phobius"/>
    </source>
</evidence>
<keyword evidence="3" id="KW-1185">Reference proteome</keyword>
<sequence length="102" mass="10551">MPVLRFFALQVAIGFGIASLFLAALLLSDLGGVGTLLCAPSAGVWPALLFWLFTGLTFGAVQFAVALGLAAMAEPGDDRGSFVAEPAYAAVRAVRRPCNPLP</sequence>
<keyword evidence="1" id="KW-0472">Membrane</keyword>
<reference evidence="2 3" key="1">
    <citation type="journal article" date="2016" name="J. Microbiol.">
        <title>Dankookia rubra gen. nov., sp. nov., an alphaproteobacterium isolated from sediment of a shallow stream.</title>
        <authorList>
            <person name="Kim W.H."/>
            <person name="Kim D.H."/>
            <person name="Kang K."/>
            <person name="Ahn T.Y."/>
        </authorList>
    </citation>
    <scope>NUCLEOTIDE SEQUENCE [LARGE SCALE GENOMIC DNA]</scope>
    <source>
        <strain evidence="2 3">JCM30602</strain>
    </source>
</reference>
<dbReference type="AlphaFoldDB" id="A0A4R5QLF4"/>
<gene>
    <name evidence="2" type="ORF">E2C06_05015</name>
</gene>
<keyword evidence="1" id="KW-1133">Transmembrane helix</keyword>
<proteinExistence type="predicted"/>
<feature type="transmembrane region" description="Helical" evidence="1">
    <location>
        <begin position="48"/>
        <end position="72"/>
    </location>
</feature>
<name>A0A4R5QLF4_9PROT</name>
<comment type="caution">
    <text evidence="2">The sequence shown here is derived from an EMBL/GenBank/DDBJ whole genome shotgun (WGS) entry which is preliminary data.</text>
</comment>
<evidence type="ECO:0000313" key="2">
    <source>
        <dbReference type="EMBL" id="TDH63689.1"/>
    </source>
</evidence>
<dbReference type="EMBL" id="SMSJ01000004">
    <property type="protein sequence ID" value="TDH63689.1"/>
    <property type="molecule type" value="Genomic_DNA"/>
</dbReference>
<organism evidence="2 3">
    <name type="scientific">Dankookia rubra</name>
    <dbReference type="NCBI Taxonomy" id="1442381"/>
    <lineage>
        <taxon>Bacteria</taxon>
        <taxon>Pseudomonadati</taxon>
        <taxon>Pseudomonadota</taxon>
        <taxon>Alphaproteobacteria</taxon>
        <taxon>Acetobacterales</taxon>
        <taxon>Roseomonadaceae</taxon>
        <taxon>Dankookia</taxon>
    </lineage>
</organism>
<dbReference type="RefSeq" id="WP_133287483.1">
    <property type="nucleotide sequence ID" value="NZ_SMSJ01000004.1"/>
</dbReference>
<protein>
    <submittedName>
        <fullName evidence="2">Uncharacterized protein</fullName>
    </submittedName>
</protein>
<dbReference type="Proteomes" id="UP000295096">
    <property type="component" value="Unassembled WGS sequence"/>
</dbReference>
<evidence type="ECO:0000313" key="3">
    <source>
        <dbReference type="Proteomes" id="UP000295096"/>
    </source>
</evidence>